<dbReference type="InterPro" id="IPR058208">
    <property type="entry name" value="PACE"/>
</dbReference>
<dbReference type="NCBIfam" id="NF033664">
    <property type="entry name" value="PACE_transport"/>
    <property type="match status" value="1"/>
</dbReference>
<feature type="transmembrane region" description="Helical" evidence="1">
    <location>
        <begin position="34"/>
        <end position="54"/>
    </location>
</feature>
<dbReference type="OrthoDB" id="1631120at2"/>
<evidence type="ECO:0000313" key="4">
    <source>
        <dbReference type="Proteomes" id="UP000283063"/>
    </source>
</evidence>
<feature type="domain" description="Chlorhexidine efflux transporter" evidence="2">
    <location>
        <begin position="1"/>
        <end position="63"/>
    </location>
</feature>
<dbReference type="RefSeq" id="WP_127750774.1">
    <property type="nucleotide sequence ID" value="NZ_CP033219.1"/>
</dbReference>
<dbReference type="KEGG" id="sedi:EBB79_21350"/>
<protein>
    <submittedName>
        <fullName evidence="3">PACE efflux transporter</fullName>
    </submittedName>
</protein>
<dbReference type="EMBL" id="CP033219">
    <property type="protein sequence ID" value="AZV80187.1"/>
    <property type="molecule type" value="Genomic_DNA"/>
</dbReference>
<dbReference type="Proteomes" id="UP000283063">
    <property type="component" value="Chromosome"/>
</dbReference>
<feature type="domain" description="Chlorhexidine efflux transporter" evidence="2">
    <location>
        <begin position="69"/>
        <end position="132"/>
    </location>
</feature>
<feature type="transmembrane region" description="Helical" evidence="1">
    <location>
        <begin position="104"/>
        <end position="126"/>
    </location>
</feature>
<evidence type="ECO:0000313" key="3">
    <source>
        <dbReference type="EMBL" id="AZV80187.1"/>
    </source>
</evidence>
<dbReference type="InterPro" id="IPR007896">
    <property type="entry name" value="BTP_bacteria"/>
</dbReference>
<feature type="transmembrane region" description="Helical" evidence="1">
    <location>
        <begin position="7"/>
        <end position="28"/>
    </location>
</feature>
<feature type="transmembrane region" description="Helical" evidence="1">
    <location>
        <begin position="75"/>
        <end position="98"/>
    </location>
</feature>
<keyword evidence="1" id="KW-0472">Membrane</keyword>
<dbReference type="AlphaFoldDB" id="A0A3T0N849"/>
<keyword evidence="1" id="KW-1133">Transmembrane helix</keyword>
<name>A0A3T0N849_9RHOB</name>
<evidence type="ECO:0000259" key="2">
    <source>
        <dbReference type="Pfam" id="PF05232"/>
    </source>
</evidence>
<keyword evidence="4" id="KW-1185">Reference proteome</keyword>
<dbReference type="Pfam" id="PF05232">
    <property type="entry name" value="BTP"/>
    <property type="match status" value="2"/>
</dbReference>
<gene>
    <name evidence="3" type="ORF">EBB79_21350</name>
</gene>
<sequence>MSFKERILHMILFEAIALITFIPISMFVTKQDGGKMAALGLAMTVIAMLWNFFYNWGFDVLFGEKRILRTFATRLLHGFGFEMGIVVATFPLLMWALNESFMQVLIWDIGAVVFFFTFSVAFNWVYDHSRKRFIRSPEPDTP</sequence>
<proteinExistence type="predicted"/>
<accession>A0A3T0N849</accession>
<reference evidence="3 4" key="1">
    <citation type="submission" date="2018-10" db="EMBL/GenBank/DDBJ databases">
        <title>Parasedimentitalea marina sp. nov., a psychrophilic bacterium isolated from deep seawater of the New Britain Trench.</title>
        <authorList>
            <person name="Cao J."/>
        </authorList>
    </citation>
    <scope>NUCLEOTIDE SEQUENCE [LARGE SCALE GENOMIC DNA]</scope>
    <source>
        <strain evidence="3 4">W43</strain>
    </source>
</reference>
<evidence type="ECO:0000256" key="1">
    <source>
        <dbReference type="SAM" id="Phobius"/>
    </source>
</evidence>
<keyword evidence="1" id="KW-0812">Transmembrane</keyword>
<organism evidence="3 4">
    <name type="scientific">Parasedimentitalea marina</name>
    <dbReference type="NCBI Taxonomy" id="2483033"/>
    <lineage>
        <taxon>Bacteria</taxon>
        <taxon>Pseudomonadati</taxon>
        <taxon>Pseudomonadota</taxon>
        <taxon>Alphaproteobacteria</taxon>
        <taxon>Rhodobacterales</taxon>
        <taxon>Paracoccaceae</taxon>
        <taxon>Parasedimentitalea</taxon>
    </lineage>
</organism>